<protein>
    <submittedName>
        <fullName evidence="6">C-type cytochrome</fullName>
    </submittedName>
</protein>
<evidence type="ECO:0000313" key="6">
    <source>
        <dbReference type="EMBL" id="RZF21530.1"/>
    </source>
</evidence>
<evidence type="ECO:0000256" key="2">
    <source>
        <dbReference type="ARBA" id="ARBA00022723"/>
    </source>
</evidence>
<dbReference type="InterPro" id="IPR051395">
    <property type="entry name" value="Cytochrome_c_Peroxidase/MauG"/>
</dbReference>
<accession>A0ABY0IGB2</accession>
<dbReference type="Pfam" id="PF06537">
    <property type="entry name" value="DHOR"/>
    <property type="match status" value="2"/>
</dbReference>
<dbReference type="PIRSF" id="PIRSF028099">
    <property type="entry name" value="DUF1111"/>
    <property type="match status" value="1"/>
</dbReference>
<dbReference type="PANTHER" id="PTHR30600">
    <property type="entry name" value="CYTOCHROME C PEROXIDASE-RELATED"/>
    <property type="match status" value="1"/>
</dbReference>
<dbReference type="SUPFAM" id="SSF46626">
    <property type="entry name" value="Cytochrome c"/>
    <property type="match status" value="1"/>
</dbReference>
<keyword evidence="1 4" id="KW-0349">Heme</keyword>
<keyword evidence="7" id="KW-1185">Reference proteome</keyword>
<reference evidence="7" key="1">
    <citation type="journal article" date="2019" name="Int. J. Syst. Evol. Microbiol.">
        <title>Halobacteriovorax valvorus sp. nov., a novel prokaryotic predator isolated from coastal seawater of China.</title>
        <authorList>
            <person name="Chen M.-X."/>
        </authorList>
    </citation>
    <scope>NUCLEOTIDE SEQUENCE [LARGE SCALE GENOMIC DNA]</scope>
    <source>
        <strain evidence="7">BL9</strain>
    </source>
</reference>
<dbReference type="RefSeq" id="WP_115361005.1">
    <property type="nucleotide sequence ID" value="NZ_QDKL01000002.1"/>
</dbReference>
<comment type="caution">
    <text evidence="6">The sequence shown here is derived from an EMBL/GenBank/DDBJ whole genome shotgun (WGS) entry which is preliminary data.</text>
</comment>
<evidence type="ECO:0000313" key="7">
    <source>
        <dbReference type="Proteomes" id="UP000443582"/>
    </source>
</evidence>
<dbReference type="InterPro" id="IPR036909">
    <property type="entry name" value="Cyt_c-like_dom_sf"/>
</dbReference>
<sequence length="454" mass="51063">MVRNLVLTFFFVLSFNTYSSEKFPAGAGTTLDLSVNAFSHPMAGTRGMLRRYFQTGNSFFKGAWVTAPSSTPLRDGLGPVFNATSCTACHFLDGRGRGLPDTDGPTDISLLFRLRQIKENGEVIEHEKYGGQFQPHSIEGVKGEGEVFVKFETIIGSFADGETYELKKPNYIFRKLSQGKLGDTTIISPRVGPQMIGLGLLENIKEEDILEKADPEDRDGDGISGRVNRVFSVVEQREVLGRFGWKAGKPSLLEQNAAAFVGDIGITSYLFPKEECTYVQLDCEEKKTKSDISKHLLNRVTEYTQLLSVPVRRNFDDPRVKSGQKVFNQISCQACHTPSYTTGNQSKFKVLNNQKIYPYTDMLLHDMGDALADDIREYKNEAQATTREWRTPPLWGLGLIKKINGHTRFLHDGRARNLKEAILWHGGEAKEAKENFLKLKKSDREDLIKFLRSL</sequence>
<dbReference type="PROSITE" id="PS51007">
    <property type="entry name" value="CYTC"/>
    <property type="match status" value="1"/>
</dbReference>
<evidence type="ECO:0000259" key="5">
    <source>
        <dbReference type="PROSITE" id="PS51007"/>
    </source>
</evidence>
<evidence type="ECO:0000256" key="4">
    <source>
        <dbReference type="PROSITE-ProRule" id="PRU00433"/>
    </source>
</evidence>
<dbReference type="Proteomes" id="UP000443582">
    <property type="component" value="Unassembled WGS sequence"/>
</dbReference>
<dbReference type="InterPro" id="IPR009056">
    <property type="entry name" value="Cyt_c-like_dom"/>
</dbReference>
<dbReference type="PANTHER" id="PTHR30600:SF4">
    <property type="entry name" value="CYTOCHROME C DOMAIN-CONTAINING PROTEIN"/>
    <property type="match status" value="1"/>
</dbReference>
<dbReference type="EMBL" id="QDKL01000002">
    <property type="protein sequence ID" value="RZF21530.1"/>
    <property type="molecule type" value="Genomic_DNA"/>
</dbReference>
<proteinExistence type="predicted"/>
<dbReference type="Gene3D" id="1.10.760.10">
    <property type="entry name" value="Cytochrome c-like domain"/>
    <property type="match status" value="1"/>
</dbReference>
<dbReference type="InterPro" id="IPR010538">
    <property type="entry name" value="DHOR"/>
</dbReference>
<organism evidence="6 7">
    <name type="scientific">Halobacteriovorax vibrionivorans</name>
    <dbReference type="NCBI Taxonomy" id="2152716"/>
    <lineage>
        <taxon>Bacteria</taxon>
        <taxon>Pseudomonadati</taxon>
        <taxon>Bdellovibrionota</taxon>
        <taxon>Bacteriovoracia</taxon>
        <taxon>Bacteriovoracales</taxon>
        <taxon>Halobacteriovoraceae</taxon>
        <taxon>Halobacteriovorax</taxon>
    </lineage>
</organism>
<name>A0ABY0IGB2_9BACT</name>
<feature type="domain" description="Cytochrome c" evidence="5">
    <location>
        <begin position="318"/>
        <end position="454"/>
    </location>
</feature>
<evidence type="ECO:0000256" key="3">
    <source>
        <dbReference type="ARBA" id="ARBA00023004"/>
    </source>
</evidence>
<gene>
    <name evidence="6" type="ORF">DAY19_07530</name>
</gene>
<keyword evidence="3 4" id="KW-0408">Iron</keyword>
<keyword evidence="2 4" id="KW-0479">Metal-binding</keyword>
<evidence type="ECO:0000256" key="1">
    <source>
        <dbReference type="ARBA" id="ARBA00022617"/>
    </source>
</evidence>